<evidence type="ECO:0000256" key="7">
    <source>
        <dbReference type="SAM" id="Phobius"/>
    </source>
</evidence>
<keyword evidence="2 9" id="KW-0328">Glycosyltransferase</keyword>
<evidence type="ECO:0000256" key="1">
    <source>
        <dbReference type="ARBA" id="ARBA00004141"/>
    </source>
</evidence>
<accession>A0A564G3D2</accession>
<feature type="transmembrane region" description="Helical" evidence="7">
    <location>
        <begin position="594"/>
        <end position="616"/>
    </location>
</feature>
<dbReference type="InterPro" id="IPR050321">
    <property type="entry name" value="Glycosyltr_2/OpgH_subfam"/>
</dbReference>
<keyword evidence="11" id="KW-1185">Reference proteome</keyword>
<feature type="transmembrane region" description="Helical" evidence="7">
    <location>
        <begin position="564"/>
        <end position="587"/>
    </location>
</feature>
<comment type="subcellular location">
    <subcellularLocation>
        <location evidence="1">Membrane</location>
        <topology evidence="1">Multi-pass membrane protein</topology>
    </subcellularLocation>
</comment>
<keyword evidence="3 9" id="KW-0808">Transferase</keyword>
<evidence type="ECO:0000256" key="2">
    <source>
        <dbReference type="ARBA" id="ARBA00022676"/>
    </source>
</evidence>
<sequence length="677" mass="72935">MTREQYRYPLAWRRWRRPCRLLARSGADGSAPLSFLPFRSDPEADALPAEIAFLLREGVPAALLARAAALARAAGTDAATALLHAGLMAEEPYYRALARALGAPFLDGPIPFGPGLRFPDSLTAGLAPLVTGAAAPCVMAPRGRQIAELLAGAVTRGGPAITTPTRLREAVFAARGPEIAAYAADTLERRAPEWAFGREPANRPLLILGLVLFTLLCLFAALPPALAFAATVLAQVFLLAMTGFRIAALFSGEPAPEVPPLPERDLPTYTVLVALYREAAVADRIATALARLDYPAAKLDIKFIVEADDCETAATLARIPFPARFEVLTAPPGEPRTKPRALNVALPLARGSLLVVYDAEDVPEPGQLREAAARFARAPAGVAALQGRLLVDNPEDSWAARCFTLEYAGLFGVLNPALARWRLPMPLGGTSTHIRTQVLRDLHGWDAWNVTEDADLGIRLALAGYEVGDLPSGTVEEAPVLWRAWLRQRVRWIKGFMQTSLTHGRRPIATLRRLGPLRALCALALVPGTALSALLYPPCLALAVRDFLLRAAPPSPAFWENLPTGLALTLFGAGLVVLTLPAALGCARRGWRDLAWFVPVLPVYFCLVSLAAWLALFELVRAPNRWNKTEHGLARSSRSGRLRLRPGQIRLASSAAVSSAGRARLSAPMKRFRASIT</sequence>
<evidence type="ECO:0000313" key="9">
    <source>
        <dbReference type="EMBL" id="VUF14985.1"/>
    </source>
</evidence>
<keyword evidence="5 7" id="KW-1133">Transmembrane helix</keyword>
<dbReference type="EC" id="2.4.1.336" evidence="9"/>
<organism evidence="9 10">
    <name type="scientific">Methylobacterium dankookense</name>
    <dbReference type="NCBI Taxonomy" id="560405"/>
    <lineage>
        <taxon>Bacteria</taxon>
        <taxon>Pseudomonadati</taxon>
        <taxon>Pseudomonadota</taxon>
        <taxon>Alphaproteobacteria</taxon>
        <taxon>Hyphomicrobiales</taxon>
        <taxon>Methylobacteriaceae</taxon>
        <taxon>Methylobacterium</taxon>
    </lineage>
</organism>
<dbReference type="PANTHER" id="PTHR43867:SF2">
    <property type="entry name" value="CELLULOSE SYNTHASE CATALYTIC SUBUNIT A [UDP-FORMING]"/>
    <property type="match status" value="1"/>
</dbReference>
<dbReference type="EMBL" id="CABFVH010000044">
    <property type="protein sequence ID" value="VUF14985.1"/>
    <property type="molecule type" value="Genomic_DNA"/>
</dbReference>
<evidence type="ECO:0000313" key="8">
    <source>
        <dbReference type="EMBL" id="GJD56814.1"/>
    </source>
</evidence>
<dbReference type="Proteomes" id="UP000401717">
    <property type="component" value="Unassembled WGS sequence"/>
</dbReference>
<evidence type="ECO:0000313" key="10">
    <source>
        <dbReference type="Proteomes" id="UP000401717"/>
    </source>
</evidence>
<dbReference type="EMBL" id="BPQI01000075">
    <property type="protein sequence ID" value="GJD56814.1"/>
    <property type="molecule type" value="Genomic_DNA"/>
</dbReference>
<dbReference type="PANTHER" id="PTHR43867">
    <property type="entry name" value="CELLULOSE SYNTHASE CATALYTIC SUBUNIT A [UDP-FORMING]"/>
    <property type="match status" value="1"/>
</dbReference>
<keyword evidence="6 7" id="KW-0472">Membrane</keyword>
<reference evidence="8" key="3">
    <citation type="submission" date="2021-08" db="EMBL/GenBank/DDBJ databases">
        <authorList>
            <person name="Tani A."/>
            <person name="Ola A."/>
            <person name="Ogura Y."/>
            <person name="Katsura K."/>
            <person name="Hayashi T."/>
        </authorList>
    </citation>
    <scope>NUCLEOTIDE SEQUENCE</scope>
    <source>
        <strain evidence="8">DSM 22415</strain>
    </source>
</reference>
<reference evidence="9 10" key="1">
    <citation type="submission" date="2019-06" db="EMBL/GenBank/DDBJ databases">
        <authorList>
            <person name="Rodrigo-Torres L."/>
            <person name="Arahal R. D."/>
            <person name="Lucena T."/>
        </authorList>
    </citation>
    <scope>NUCLEOTIDE SEQUENCE [LARGE SCALE GENOMIC DNA]</scope>
    <source>
        <strain evidence="9 10">SW08-7</strain>
    </source>
</reference>
<evidence type="ECO:0000313" key="11">
    <source>
        <dbReference type="Proteomes" id="UP001055303"/>
    </source>
</evidence>
<dbReference type="GO" id="GO:0016020">
    <property type="term" value="C:membrane"/>
    <property type="evidence" value="ECO:0007669"/>
    <property type="project" value="UniProtKB-SubCell"/>
</dbReference>
<name>A0A564G3D2_9HYPH</name>
<feature type="transmembrane region" description="Helical" evidence="7">
    <location>
        <begin position="228"/>
        <end position="250"/>
    </location>
</feature>
<evidence type="ECO:0000256" key="3">
    <source>
        <dbReference type="ARBA" id="ARBA00022679"/>
    </source>
</evidence>
<dbReference type="AlphaFoldDB" id="A0A564G3D2"/>
<dbReference type="Proteomes" id="UP001055303">
    <property type="component" value="Unassembled WGS sequence"/>
</dbReference>
<dbReference type="SUPFAM" id="SSF53448">
    <property type="entry name" value="Nucleotide-diphospho-sugar transferases"/>
    <property type="match status" value="1"/>
</dbReference>
<reference evidence="8" key="2">
    <citation type="journal article" date="2021" name="Front. Microbiol.">
        <title>Comprehensive Comparative Genomics and Phenotyping of Methylobacterium Species.</title>
        <authorList>
            <person name="Alessa O."/>
            <person name="Ogura Y."/>
            <person name="Fujitani Y."/>
            <person name="Takami H."/>
            <person name="Hayashi T."/>
            <person name="Sahin N."/>
            <person name="Tani A."/>
        </authorList>
    </citation>
    <scope>NUCLEOTIDE SEQUENCE</scope>
    <source>
        <strain evidence="8">DSM 22415</strain>
    </source>
</reference>
<feature type="transmembrane region" description="Helical" evidence="7">
    <location>
        <begin position="520"/>
        <end position="544"/>
    </location>
</feature>
<evidence type="ECO:0000256" key="5">
    <source>
        <dbReference type="ARBA" id="ARBA00022989"/>
    </source>
</evidence>
<dbReference type="GO" id="GO:0016757">
    <property type="term" value="F:glycosyltransferase activity"/>
    <property type="evidence" value="ECO:0007669"/>
    <property type="project" value="UniProtKB-KW"/>
</dbReference>
<keyword evidence="4 7" id="KW-0812">Transmembrane</keyword>
<dbReference type="Gene3D" id="3.90.550.10">
    <property type="entry name" value="Spore Coat Polysaccharide Biosynthesis Protein SpsA, Chain A"/>
    <property type="match status" value="1"/>
</dbReference>
<evidence type="ECO:0000256" key="6">
    <source>
        <dbReference type="ARBA" id="ARBA00023136"/>
    </source>
</evidence>
<gene>
    <name evidence="8" type="ORF">IFDJLNFL_2711</name>
    <name evidence="9" type="ORF">MTDSW087_04712</name>
</gene>
<dbReference type="InterPro" id="IPR029044">
    <property type="entry name" value="Nucleotide-diphossugar_trans"/>
</dbReference>
<feature type="transmembrane region" description="Helical" evidence="7">
    <location>
        <begin position="205"/>
        <end position="222"/>
    </location>
</feature>
<evidence type="ECO:0000256" key="4">
    <source>
        <dbReference type="ARBA" id="ARBA00022692"/>
    </source>
</evidence>
<protein>
    <submittedName>
        <fullName evidence="9">Beta-monoglucosyldiacylglycerol synthase</fullName>
        <ecNumber evidence="9">2.4.1.336</ecNumber>
    </submittedName>
</protein>
<dbReference type="Pfam" id="PF13641">
    <property type="entry name" value="Glyco_tranf_2_3"/>
    <property type="match status" value="1"/>
</dbReference>
<proteinExistence type="predicted"/>